<dbReference type="AlphaFoldDB" id="A0A9N9GLL8"/>
<dbReference type="EMBL" id="CAJVPV010007106">
    <property type="protein sequence ID" value="CAG8614743.1"/>
    <property type="molecule type" value="Genomic_DNA"/>
</dbReference>
<accession>A0A9N9GLL8</accession>
<feature type="region of interest" description="Disordered" evidence="1">
    <location>
        <begin position="167"/>
        <end position="191"/>
    </location>
</feature>
<evidence type="ECO:0000313" key="3">
    <source>
        <dbReference type="Proteomes" id="UP000789342"/>
    </source>
</evidence>
<gene>
    <name evidence="2" type="ORF">AMORRO_LOCUS8386</name>
</gene>
<reference evidence="2" key="1">
    <citation type="submission" date="2021-06" db="EMBL/GenBank/DDBJ databases">
        <authorList>
            <person name="Kallberg Y."/>
            <person name="Tangrot J."/>
            <person name="Rosling A."/>
        </authorList>
    </citation>
    <scope>NUCLEOTIDE SEQUENCE</scope>
    <source>
        <strain evidence="2">CL551</strain>
    </source>
</reference>
<sequence length="251" mass="28926">MKSITYYKLDGGGVGTSLSNVPNRKKGKKKPPKTPKTVNDLTERQLNLYLAFNWPAFWTKKRDMPSIQTPKNGKIPRCQNAFMLMKTEVRKEARNFLSLTRKFDGVDISVVSGVAWSNSTKEQQEVFHKMFKELSEKHKKTYPDQPYHTHKQPKWNNVSEEYFSANKKSPRKQFDKGENKLPNGSSPIINSGDLIQEITHDSYNPNNPNEFFPTEPTDSSFGKFLSMDLYYNTMNEDTSVQDEMISGFQCD</sequence>
<feature type="non-terminal residue" evidence="2">
    <location>
        <position position="251"/>
    </location>
</feature>
<comment type="caution">
    <text evidence="2">The sequence shown here is derived from an EMBL/GenBank/DDBJ whole genome shotgun (WGS) entry which is preliminary data.</text>
</comment>
<feature type="compositionally biased region" description="Basic residues" evidence="1">
    <location>
        <begin position="23"/>
        <end position="33"/>
    </location>
</feature>
<organism evidence="2 3">
    <name type="scientific">Acaulospora morrowiae</name>
    <dbReference type="NCBI Taxonomy" id="94023"/>
    <lineage>
        <taxon>Eukaryota</taxon>
        <taxon>Fungi</taxon>
        <taxon>Fungi incertae sedis</taxon>
        <taxon>Mucoromycota</taxon>
        <taxon>Glomeromycotina</taxon>
        <taxon>Glomeromycetes</taxon>
        <taxon>Diversisporales</taxon>
        <taxon>Acaulosporaceae</taxon>
        <taxon>Acaulospora</taxon>
    </lineage>
</organism>
<evidence type="ECO:0000256" key="1">
    <source>
        <dbReference type="SAM" id="MobiDB-lite"/>
    </source>
</evidence>
<proteinExistence type="predicted"/>
<evidence type="ECO:0000313" key="2">
    <source>
        <dbReference type="EMBL" id="CAG8614743.1"/>
    </source>
</evidence>
<dbReference type="OrthoDB" id="10492691at2759"/>
<protein>
    <submittedName>
        <fullName evidence="2">18371_t:CDS:1</fullName>
    </submittedName>
</protein>
<dbReference type="Proteomes" id="UP000789342">
    <property type="component" value="Unassembled WGS sequence"/>
</dbReference>
<dbReference type="Gene3D" id="1.10.30.10">
    <property type="entry name" value="High mobility group box domain"/>
    <property type="match status" value="1"/>
</dbReference>
<keyword evidence="3" id="KW-1185">Reference proteome</keyword>
<dbReference type="SUPFAM" id="SSF47095">
    <property type="entry name" value="HMG-box"/>
    <property type="match status" value="1"/>
</dbReference>
<dbReference type="InterPro" id="IPR036910">
    <property type="entry name" value="HMG_box_dom_sf"/>
</dbReference>
<feature type="region of interest" description="Disordered" evidence="1">
    <location>
        <begin position="1"/>
        <end position="38"/>
    </location>
</feature>
<name>A0A9N9GLL8_9GLOM</name>